<dbReference type="PANTHER" id="PTHR34961">
    <property type="entry name" value="TRANSMEMBRANE PROTEIN"/>
    <property type="match status" value="1"/>
</dbReference>
<proteinExistence type="predicted"/>
<dbReference type="EMBL" id="CAJGYO010000011">
    <property type="protein sequence ID" value="CAD6260048.1"/>
    <property type="molecule type" value="Genomic_DNA"/>
</dbReference>
<dbReference type="PANTHER" id="PTHR34961:SF11">
    <property type="entry name" value="OS04G0554900 PROTEIN"/>
    <property type="match status" value="1"/>
</dbReference>
<gene>
    <name evidence="2" type="ORF">NCGR_LOCUS43484</name>
</gene>
<feature type="compositionally biased region" description="Basic residues" evidence="1">
    <location>
        <begin position="70"/>
        <end position="81"/>
    </location>
</feature>
<feature type="region of interest" description="Disordered" evidence="1">
    <location>
        <begin position="67"/>
        <end position="94"/>
    </location>
</feature>
<reference evidence="2" key="1">
    <citation type="submission" date="2020-10" db="EMBL/GenBank/DDBJ databases">
        <authorList>
            <person name="Han B."/>
            <person name="Lu T."/>
            <person name="Zhao Q."/>
            <person name="Huang X."/>
            <person name="Zhao Y."/>
        </authorList>
    </citation>
    <scope>NUCLEOTIDE SEQUENCE</scope>
</reference>
<dbReference type="Proteomes" id="UP000604825">
    <property type="component" value="Unassembled WGS sequence"/>
</dbReference>
<organism evidence="2 3">
    <name type="scientific">Miscanthus lutarioriparius</name>
    <dbReference type="NCBI Taxonomy" id="422564"/>
    <lineage>
        <taxon>Eukaryota</taxon>
        <taxon>Viridiplantae</taxon>
        <taxon>Streptophyta</taxon>
        <taxon>Embryophyta</taxon>
        <taxon>Tracheophyta</taxon>
        <taxon>Spermatophyta</taxon>
        <taxon>Magnoliopsida</taxon>
        <taxon>Liliopsida</taxon>
        <taxon>Poales</taxon>
        <taxon>Poaceae</taxon>
        <taxon>PACMAD clade</taxon>
        <taxon>Panicoideae</taxon>
        <taxon>Andropogonodae</taxon>
        <taxon>Andropogoneae</taxon>
        <taxon>Saccharinae</taxon>
        <taxon>Miscanthus</taxon>
    </lineage>
</organism>
<protein>
    <submittedName>
        <fullName evidence="2">Uncharacterized protein</fullName>
    </submittedName>
</protein>
<feature type="region of interest" description="Disordered" evidence="1">
    <location>
        <begin position="125"/>
        <end position="167"/>
    </location>
</feature>
<evidence type="ECO:0000313" key="2">
    <source>
        <dbReference type="EMBL" id="CAD6260048.1"/>
    </source>
</evidence>
<dbReference type="AlphaFoldDB" id="A0A811QGT7"/>
<sequence>MTIRALRIEKTSLNSVFVQGESSGLISSPLLAPKGQLMKKHSTAVLPVLLLSIVVLLASSCEARGLPVHGKARSSSKSHRLPGKDVAATSSKADGWLSKQMEARRMMAQQQADAKVKEGIKMAAASAGAVRATPTPAVTVSQRLSRREDTGFHLDYAGPRTHTPSHN</sequence>
<name>A0A811QGT7_9POAL</name>
<keyword evidence="3" id="KW-1185">Reference proteome</keyword>
<evidence type="ECO:0000313" key="3">
    <source>
        <dbReference type="Proteomes" id="UP000604825"/>
    </source>
</evidence>
<accession>A0A811QGT7</accession>
<evidence type="ECO:0000256" key="1">
    <source>
        <dbReference type="SAM" id="MobiDB-lite"/>
    </source>
</evidence>
<dbReference type="OrthoDB" id="689613at2759"/>
<dbReference type="InterPro" id="IPR053313">
    <property type="entry name" value="RGF"/>
</dbReference>
<comment type="caution">
    <text evidence="2">The sequence shown here is derived from an EMBL/GenBank/DDBJ whole genome shotgun (WGS) entry which is preliminary data.</text>
</comment>